<name>A0ABD6EP38_9BILA</name>
<accession>A0ABD6EP38</accession>
<gene>
    <name evidence="1" type="ORF">AB6A40_005905</name>
</gene>
<dbReference type="AlphaFoldDB" id="A0ABD6EP38"/>
<keyword evidence="2" id="KW-1185">Reference proteome</keyword>
<organism evidence="1 2">
    <name type="scientific">Gnathostoma spinigerum</name>
    <dbReference type="NCBI Taxonomy" id="75299"/>
    <lineage>
        <taxon>Eukaryota</taxon>
        <taxon>Metazoa</taxon>
        <taxon>Ecdysozoa</taxon>
        <taxon>Nematoda</taxon>
        <taxon>Chromadorea</taxon>
        <taxon>Rhabditida</taxon>
        <taxon>Spirurina</taxon>
        <taxon>Gnathostomatomorpha</taxon>
        <taxon>Gnathostomatoidea</taxon>
        <taxon>Gnathostomatidae</taxon>
        <taxon>Gnathostoma</taxon>
    </lineage>
</organism>
<dbReference type="EMBL" id="JBGFUD010003944">
    <property type="protein sequence ID" value="MFH4979196.1"/>
    <property type="molecule type" value="Genomic_DNA"/>
</dbReference>
<evidence type="ECO:0000313" key="1">
    <source>
        <dbReference type="EMBL" id="MFH4979196.1"/>
    </source>
</evidence>
<sequence>MTSQLGSDHAKVMCSKRIKILPRLALQRCVRIRLVDIKGDTCTDRADLQRRGLNILYAPLKDSFVTSNVFAKSSDTDEDVQSIFRLLITCETFDGPSLLRDNIVLR</sequence>
<reference evidence="1 2" key="1">
    <citation type="submission" date="2024-08" db="EMBL/GenBank/DDBJ databases">
        <title>Gnathostoma spinigerum genome.</title>
        <authorList>
            <person name="Gonzalez-Bertolin B."/>
            <person name="Monzon S."/>
            <person name="Zaballos A."/>
            <person name="Jimenez P."/>
            <person name="Dekumyoy P."/>
            <person name="Varona S."/>
            <person name="Cuesta I."/>
            <person name="Sumanam S."/>
            <person name="Adisakwattana P."/>
            <person name="Gasser R.B."/>
            <person name="Hernandez-Gonzalez A."/>
            <person name="Young N.D."/>
            <person name="Perteguer M.J."/>
        </authorList>
    </citation>
    <scope>NUCLEOTIDE SEQUENCE [LARGE SCALE GENOMIC DNA]</scope>
    <source>
        <strain evidence="1">AL3</strain>
        <tissue evidence="1">Liver</tissue>
    </source>
</reference>
<dbReference type="Proteomes" id="UP001608902">
    <property type="component" value="Unassembled WGS sequence"/>
</dbReference>
<protein>
    <submittedName>
        <fullName evidence="1">Uncharacterized protein</fullName>
    </submittedName>
</protein>
<comment type="caution">
    <text evidence="1">The sequence shown here is derived from an EMBL/GenBank/DDBJ whole genome shotgun (WGS) entry which is preliminary data.</text>
</comment>
<evidence type="ECO:0000313" key="2">
    <source>
        <dbReference type="Proteomes" id="UP001608902"/>
    </source>
</evidence>
<proteinExistence type="predicted"/>